<evidence type="ECO:0000313" key="3">
    <source>
        <dbReference type="EMBL" id="MBK1670039.1"/>
    </source>
</evidence>
<sequence length="133" mass="14097">MKALIALSAAALALAAPTAAPASPVDLGEWAGRGILEGETTFCVPSADDGHLLVLRNFEMANGQGDVLPLDVRVKTPGRGWRQADDGVPLRASGNCRKGQGPTTRVRFRVPQSALPAPPGEYETRLEWTAKPR</sequence>
<keyword evidence="2" id="KW-0732">Signal</keyword>
<protein>
    <recommendedName>
        <fullName evidence="5">DUF2147 domain-containing protein</fullName>
    </recommendedName>
</protein>
<reference evidence="3 4" key="1">
    <citation type="journal article" date="2020" name="Microorganisms">
        <title>Osmotic Adaptation and Compatible Solute Biosynthesis of Phototrophic Bacteria as Revealed from Genome Analyses.</title>
        <authorList>
            <person name="Imhoff J.F."/>
            <person name="Rahn T."/>
            <person name="Kunzel S."/>
            <person name="Keller A."/>
            <person name="Neulinger S.C."/>
        </authorList>
    </citation>
    <scope>NUCLEOTIDE SEQUENCE [LARGE SCALE GENOMIC DNA]</scope>
    <source>
        <strain evidence="3 4">DSM 9895</strain>
    </source>
</reference>
<evidence type="ECO:0000256" key="1">
    <source>
        <dbReference type="SAM" id="MobiDB-lite"/>
    </source>
</evidence>
<evidence type="ECO:0008006" key="5">
    <source>
        <dbReference type="Google" id="ProtNLM"/>
    </source>
</evidence>
<name>A0ABS1DJU6_9PROT</name>
<accession>A0ABS1DJU6</accession>
<evidence type="ECO:0000313" key="4">
    <source>
        <dbReference type="Proteomes" id="UP001296873"/>
    </source>
</evidence>
<feature type="signal peptide" evidence="2">
    <location>
        <begin position="1"/>
        <end position="22"/>
    </location>
</feature>
<gene>
    <name evidence="3" type="ORF">CKO28_18555</name>
</gene>
<feature type="chain" id="PRO_5046424461" description="DUF2147 domain-containing protein" evidence="2">
    <location>
        <begin position="23"/>
        <end position="133"/>
    </location>
</feature>
<feature type="compositionally biased region" description="Basic and acidic residues" evidence="1">
    <location>
        <begin position="122"/>
        <end position="133"/>
    </location>
</feature>
<dbReference type="Proteomes" id="UP001296873">
    <property type="component" value="Unassembled WGS sequence"/>
</dbReference>
<keyword evidence="4" id="KW-1185">Reference proteome</keyword>
<dbReference type="EMBL" id="NRRL01000072">
    <property type="protein sequence ID" value="MBK1670039.1"/>
    <property type="molecule type" value="Genomic_DNA"/>
</dbReference>
<dbReference type="RefSeq" id="WP_200342387.1">
    <property type="nucleotide sequence ID" value="NZ_NRRL01000072.1"/>
</dbReference>
<evidence type="ECO:0000256" key="2">
    <source>
        <dbReference type="SAM" id="SignalP"/>
    </source>
</evidence>
<comment type="caution">
    <text evidence="3">The sequence shown here is derived from an EMBL/GenBank/DDBJ whole genome shotgun (WGS) entry which is preliminary data.</text>
</comment>
<feature type="region of interest" description="Disordered" evidence="1">
    <location>
        <begin position="79"/>
        <end position="133"/>
    </location>
</feature>
<proteinExistence type="predicted"/>
<organism evidence="3 4">
    <name type="scientific">Rhodovibrio sodomensis</name>
    <dbReference type="NCBI Taxonomy" id="1088"/>
    <lineage>
        <taxon>Bacteria</taxon>
        <taxon>Pseudomonadati</taxon>
        <taxon>Pseudomonadota</taxon>
        <taxon>Alphaproteobacteria</taxon>
        <taxon>Rhodospirillales</taxon>
        <taxon>Rhodovibrionaceae</taxon>
        <taxon>Rhodovibrio</taxon>
    </lineage>
</organism>